<feature type="region of interest" description="Disordered" evidence="1">
    <location>
        <begin position="47"/>
        <end position="83"/>
    </location>
</feature>
<dbReference type="EMBL" id="KV000872">
    <property type="protein sequence ID" value="KZV39911.1"/>
    <property type="molecule type" value="Genomic_DNA"/>
</dbReference>
<evidence type="ECO:0000256" key="1">
    <source>
        <dbReference type="SAM" id="MobiDB-lite"/>
    </source>
</evidence>
<evidence type="ECO:0000256" key="2">
    <source>
        <dbReference type="SAM" id="SignalP"/>
    </source>
</evidence>
<name>A0A2Z7BZ99_9LAMI</name>
<proteinExistence type="predicted"/>
<feature type="chain" id="PRO_5016273350" evidence="2">
    <location>
        <begin position="22"/>
        <end position="83"/>
    </location>
</feature>
<dbReference type="Proteomes" id="UP000250235">
    <property type="component" value="Unassembled WGS sequence"/>
</dbReference>
<feature type="compositionally biased region" description="Basic and acidic residues" evidence="1">
    <location>
        <begin position="50"/>
        <end position="60"/>
    </location>
</feature>
<evidence type="ECO:0000313" key="3">
    <source>
        <dbReference type="EMBL" id="KZV39911.1"/>
    </source>
</evidence>
<organism evidence="3 4">
    <name type="scientific">Dorcoceras hygrometricum</name>
    <dbReference type="NCBI Taxonomy" id="472368"/>
    <lineage>
        <taxon>Eukaryota</taxon>
        <taxon>Viridiplantae</taxon>
        <taxon>Streptophyta</taxon>
        <taxon>Embryophyta</taxon>
        <taxon>Tracheophyta</taxon>
        <taxon>Spermatophyta</taxon>
        <taxon>Magnoliopsida</taxon>
        <taxon>eudicotyledons</taxon>
        <taxon>Gunneridae</taxon>
        <taxon>Pentapetalae</taxon>
        <taxon>asterids</taxon>
        <taxon>lamiids</taxon>
        <taxon>Lamiales</taxon>
        <taxon>Gesneriaceae</taxon>
        <taxon>Didymocarpoideae</taxon>
        <taxon>Trichosporeae</taxon>
        <taxon>Loxocarpinae</taxon>
        <taxon>Dorcoceras</taxon>
    </lineage>
</organism>
<keyword evidence="4" id="KW-1185">Reference proteome</keyword>
<evidence type="ECO:0000313" key="4">
    <source>
        <dbReference type="Proteomes" id="UP000250235"/>
    </source>
</evidence>
<dbReference type="AlphaFoldDB" id="A0A2Z7BZ99"/>
<gene>
    <name evidence="3" type="ORF">F511_22738</name>
</gene>
<protein>
    <submittedName>
        <fullName evidence="3">AP-3 complex subunit delta</fullName>
    </submittedName>
</protein>
<sequence length="83" mass="9218">MGKTRVLGLMVLLLLIATMNASYLTEARKVAMLAESHRKMGKDGYQADVNENHVNGDNHHYYSIPDFNRRGGNDQGDTSPGRV</sequence>
<accession>A0A2Z7BZ99</accession>
<keyword evidence="2" id="KW-0732">Signal</keyword>
<feature type="signal peptide" evidence="2">
    <location>
        <begin position="1"/>
        <end position="21"/>
    </location>
</feature>
<reference evidence="3 4" key="1">
    <citation type="journal article" date="2015" name="Proc. Natl. Acad. Sci. U.S.A.">
        <title>The resurrection genome of Boea hygrometrica: A blueprint for survival of dehydration.</title>
        <authorList>
            <person name="Xiao L."/>
            <person name="Yang G."/>
            <person name="Zhang L."/>
            <person name="Yang X."/>
            <person name="Zhao S."/>
            <person name="Ji Z."/>
            <person name="Zhou Q."/>
            <person name="Hu M."/>
            <person name="Wang Y."/>
            <person name="Chen M."/>
            <person name="Xu Y."/>
            <person name="Jin H."/>
            <person name="Xiao X."/>
            <person name="Hu G."/>
            <person name="Bao F."/>
            <person name="Hu Y."/>
            <person name="Wan P."/>
            <person name="Li L."/>
            <person name="Deng X."/>
            <person name="Kuang T."/>
            <person name="Xiang C."/>
            <person name="Zhu J.K."/>
            <person name="Oliver M.J."/>
            <person name="He Y."/>
        </authorList>
    </citation>
    <scope>NUCLEOTIDE SEQUENCE [LARGE SCALE GENOMIC DNA]</scope>
    <source>
        <strain evidence="4">cv. XS01</strain>
    </source>
</reference>